<gene>
    <name evidence="1" type="ORF">RM538_09010</name>
</gene>
<organism evidence="1 2">
    <name type="scientific">Patiriisocius hiemis</name>
    <dbReference type="NCBI Taxonomy" id="3075604"/>
    <lineage>
        <taxon>Bacteria</taxon>
        <taxon>Pseudomonadati</taxon>
        <taxon>Bacteroidota</taxon>
        <taxon>Flavobacteriia</taxon>
        <taxon>Flavobacteriales</taxon>
        <taxon>Flavobacteriaceae</taxon>
        <taxon>Patiriisocius</taxon>
    </lineage>
</organism>
<name>A0ABU2YEH2_9FLAO</name>
<accession>A0ABU2YEH2</accession>
<sequence length="131" mass="14691">MKQILLILIAFLVFGTAFSQKRLQPPKKSTKVESVDNFVTSAFTIYNTTFDFHYGATQEAEDTETTAEKDQLEMLEEQINNMIDSVPDIVDEIEKQSVATKLRATLNLNKAVKALKQSGKFVKMELVGGMP</sequence>
<comment type="caution">
    <text evidence="1">The sequence shown here is derived from an EMBL/GenBank/DDBJ whole genome shotgun (WGS) entry which is preliminary data.</text>
</comment>
<reference evidence="1 2" key="1">
    <citation type="submission" date="2023-09" db="EMBL/GenBank/DDBJ databases">
        <authorList>
            <person name="Rey-Velasco X."/>
        </authorList>
    </citation>
    <scope>NUCLEOTIDE SEQUENCE [LARGE SCALE GENOMIC DNA]</scope>
    <source>
        <strain evidence="1 2">W242</strain>
    </source>
</reference>
<dbReference type="EMBL" id="JAVRHZ010000005">
    <property type="protein sequence ID" value="MDT0556142.1"/>
    <property type="molecule type" value="Genomic_DNA"/>
</dbReference>
<dbReference type="Proteomes" id="UP001254488">
    <property type="component" value="Unassembled WGS sequence"/>
</dbReference>
<dbReference type="RefSeq" id="WP_311333097.1">
    <property type="nucleotide sequence ID" value="NZ_JAVRHZ010000005.1"/>
</dbReference>
<evidence type="ECO:0000313" key="1">
    <source>
        <dbReference type="EMBL" id="MDT0556142.1"/>
    </source>
</evidence>
<proteinExistence type="predicted"/>
<evidence type="ECO:0000313" key="2">
    <source>
        <dbReference type="Proteomes" id="UP001254488"/>
    </source>
</evidence>
<keyword evidence="2" id="KW-1185">Reference proteome</keyword>
<protein>
    <submittedName>
        <fullName evidence="1">Uncharacterized protein</fullName>
    </submittedName>
</protein>